<evidence type="ECO:0000259" key="3">
    <source>
        <dbReference type="SMART" id="SM00062"/>
    </source>
</evidence>
<evidence type="ECO:0000313" key="4">
    <source>
        <dbReference type="EMBL" id="MCJ2543359.1"/>
    </source>
</evidence>
<feature type="domain" description="Solute-binding protein family 3/N-terminal" evidence="3">
    <location>
        <begin position="46"/>
        <end position="283"/>
    </location>
</feature>
<comment type="caution">
    <text evidence="4">The sequence shown here is derived from an EMBL/GenBank/DDBJ whole genome shotgun (WGS) entry which is preliminary data.</text>
</comment>
<evidence type="ECO:0000313" key="5">
    <source>
        <dbReference type="Proteomes" id="UP000830835"/>
    </source>
</evidence>
<feature type="region of interest" description="Disordered" evidence="2">
    <location>
        <begin position="14"/>
        <end position="34"/>
    </location>
</feature>
<keyword evidence="1" id="KW-0732">Signal</keyword>
<evidence type="ECO:0000256" key="2">
    <source>
        <dbReference type="SAM" id="MobiDB-lite"/>
    </source>
</evidence>
<gene>
    <name evidence="4" type="ORF">JX360_10645</name>
</gene>
<dbReference type="InterPro" id="IPR001638">
    <property type="entry name" value="Solute-binding_3/MltF_N"/>
</dbReference>
<sequence length="294" mass="32315">MVFGAATAHRAYSQPEHLWGQAQPSPAHEGDQATDSRWAEIQERGWIRVGLDPSLGSAYLYTDLERETYAGFEWDILKAIAQTLQIQVNPVVIAWSEQLAALQADEVDLILGAREPLGLDPEQFLATQPYYLSPQRLVVRDPTPKDSVPLAREEPPIEELSQLFGRKVGIVVNSTGAALLEAYNERRGNAIRLFATSNPERLFVQLQAGQLDAVLIDQPVAAMNLRQSGSRLRLAGPPLSPIPLVGVVSSQHPSLKQALDQAISTLSEDGTLQQILEKWQLWEPTVMSPASTEG</sequence>
<accession>A0ABT0CCA8</accession>
<dbReference type="PANTHER" id="PTHR35936:SF32">
    <property type="entry name" value="MEMBRANE-BOUND LYTIC MUREIN TRANSGLYCOSYLASE F"/>
    <property type="match status" value="1"/>
</dbReference>
<proteinExistence type="predicted"/>
<dbReference type="Proteomes" id="UP000830835">
    <property type="component" value="Unassembled WGS sequence"/>
</dbReference>
<dbReference type="Gene3D" id="3.40.190.10">
    <property type="entry name" value="Periplasmic binding protein-like II"/>
    <property type="match status" value="2"/>
</dbReference>
<name>A0ABT0CCA8_THEVL</name>
<organism evidence="4 5">
    <name type="scientific">Thermostichus vulcanus str. 'Rupite'</name>
    <dbReference type="NCBI Taxonomy" id="2813851"/>
    <lineage>
        <taxon>Bacteria</taxon>
        <taxon>Bacillati</taxon>
        <taxon>Cyanobacteriota</taxon>
        <taxon>Cyanophyceae</taxon>
        <taxon>Thermostichales</taxon>
        <taxon>Thermostichaceae</taxon>
        <taxon>Thermostichus</taxon>
    </lineage>
</organism>
<evidence type="ECO:0000256" key="1">
    <source>
        <dbReference type="ARBA" id="ARBA00022729"/>
    </source>
</evidence>
<protein>
    <submittedName>
        <fullName evidence="4">Amino acid ABC transporter substrate-binding protein</fullName>
    </submittedName>
</protein>
<dbReference type="PANTHER" id="PTHR35936">
    <property type="entry name" value="MEMBRANE-BOUND LYTIC MUREIN TRANSGLYCOSYLASE F"/>
    <property type="match status" value="1"/>
</dbReference>
<dbReference type="EMBL" id="JAFIRA010000026">
    <property type="protein sequence ID" value="MCJ2543359.1"/>
    <property type="molecule type" value="Genomic_DNA"/>
</dbReference>
<reference evidence="4" key="1">
    <citation type="submission" date="2021-02" db="EMBL/GenBank/DDBJ databases">
        <title>The CRISPR/cas machinery reduction and long-range gene transfer in the hot spring cyanobacterium Synechococcus.</title>
        <authorList>
            <person name="Dvorak P."/>
            <person name="Jahodarova E."/>
            <person name="Hasler P."/>
            <person name="Poulickova A."/>
        </authorList>
    </citation>
    <scope>NUCLEOTIDE SEQUENCE</scope>
    <source>
        <strain evidence="4">Rupite</strain>
    </source>
</reference>
<dbReference type="Pfam" id="PF00497">
    <property type="entry name" value="SBP_bac_3"/>
    <property type="match status" value="1"/>
</dbReference>
<keyword evidence="5" id="KW-1185">Reference proteome</keyword>
<dbReference type="SMART" id="SM00062">
    <property type="entry name" value="PBPb"/>
    <property type="match status" value="1"/>
</dbReference>
<dbReference type="CDD" id="cd13530">
    <property type="entry name" value="PBP2_peptides_like"/>
    <property type="match status" value="1"/>
</dbReference>
<dbReference type="SUPFAM" id="SSF53850">
    <property type="entry name" value="Periplasmic binding protein-like II"/>
    <property type="match status" value="1"/>
</dbReference>